<name>A0A0F9BCP5_9ZZZZ</name>
<protein>
    <recommendedName>
        <fullName evidence="2">SAM-dependent methyltransferase TRM5/TYW2-type domain-containing protein</fullName>
    </recommendedName>
</protein>
<comment type="caution">
    <text evidence="1">The sequence shown here is derived from an EMBL/GenBank/DDBJ whole genome shotgun (WGS) entry which is preliminary data.</text>
</comment>
<dbReference type="Gene3D" id="3.40.50.150">
    <property type="entry name" value="Vaccinia Virus protein VP39"/>
    <property type="match status" value="1"/>
</dbReference>
<reference evidence="1" key="1">
    <citation type="journal article" date="2015" name="Nature">
        <title>Complex archaea that bridge the gap between prokaryotes and eukaryotes.</title>
        <authorList>
            <person name="Spang A."/>
            <person name="Saw J.H."/>
            <person name="Jorgensen S.L."/>
            <person name="Zaremba-Niedzwiedzka K."/>
            <person name="Martijn J."/>
            <person name="Lind A.E."/>
            <person name="van Eijk R."/>
            <person name="Schleper C."/>
            <person name="Guy L."/>
            <person name="Ettema T.J."/>
        </authorList>
    </citation>
    <scope>NUCLEOTIDE SEQUENCE</scope>
</reference>
<proteinExistence type="predicted"/>
<sequence>MLKKITQKYIRHFFHYLKLILKKLPILMEHPFYYFKEVLNISKSLISSILLQFPHFKLNCIDRKINGVNFKFYFNFAPRYRSMFFGLNSVPVTRVVLKYVKKGTCFIDVGANVGYISAIGASLVRKKGQVHSFEPVPTYFDKLRELALLNNDYNINTKQYALGEEIGTSNININKRLIGAISLVSGLSDPSLIKETIEFEFKRLGDYLLEK</sequence>
<dbReference type="InterPro" id="IPR006342">
    <property type="entry name" value="FkbM_mtfrase"/>
</dbReference>
<dbReference type="AlphaFoldDB" id="A0A0F9BCP5"/>
<dbReference type="InterPro" id="IPR029063">
    <property type="entry name" value="SAM-dependent_MTases_sf"/>
</dbReference>
<organism evidence="1">
    <name type="scientific">marine sediment metagenome</name>
    <dbReference type="NCBI Taxonomy" id="412755"/>
    <lineage>
        <taxon>unclassified sequences</taxon>
        <taxon>metagenomes</taxon>
        <taxon>ecological metagenomes</taxon>
    </lineage>
</organism>
<dbReference type="EMBL" id="LAZR01049975">
    <property type="protein sequence ID" value="KKK88384.1"/>
    <property type="molecule type" value="Genomic_DNA"/>
</dbReference>
<evidence type="ECO:0008006" key="2">
    <source>
        <dbReference type="Google" id="ProtNLM"/>
    </source>
</evidence>
<evidence type="ECO:0000313" key="1">
    <source>
        <dbReference type="EMBL" id="KKK88384.1"/>
    </source>
</evidence>
<gene>
    <name evidence="1" type="ORF">LCGC14_2743700</name>
</gene>
<dbReference type="SUPFAM" id="SSF53335">
    <property type="entry name" value="S-adenosyl-L-methionine-dependent methyltransferases"/>
    <property type="match status" value="1"/>
</dbReference>
<accession>A0A0F9BCP5</accession>
<dbReference type="NCBIfam" id="TIGR01444">
    <property type="entry name" value="fkbM_fam"/>
    <property type="match status" value="1"/>
</dbReference>